<proteinExistence type="predicted"/>
<sequence length="25" mass="2839">MLQEIELKLAISPQIGIELPQYLAK</sequence>
<protein>
    <submittedName>
        <fullName evidence="1">Uncharacterized protein</fullName>
    </submittedName>
</protein>
<organism evidence="1 2">
    <name type="scientific">Haemophilus influenzae (strain NTHi 3655)</name>
    <dbReference type="NCBI Taxonomy" id="375177"/>
    <lineage>
        <taxon>Bacteria</taxon>
        <taxon>Pseudomonadati</taxon>
        <taxon>Pseudomonadota</taxon>
        <taxon>Gammaproteobacteria</taxon>
        <taxon>Pasteurellales</taxon>
        <taxon>Pasteurellaceae</taxon>
        <taxon>Haemophilus</taxon>
    </lineage>
</organism>
<name>A0A0H3PLR7_HAEI3</name>
<gene>
    <name evidence="1" type="ORF">CGSHi3655_03971</name>
</gene>
<dbReference type="Proteomes" id="UP000003185">
    <property type="component" value="Unassembled WGS sequence"/>
</dbReference>
<comment type="caution">
    <text evidence="1">The sequence shown here is derived from an EMBL/GenBank/DDBJ whole genome shotgun (WGS) entry which is preliminary data.</text>
</comment>
<dbReference type="EMBL" id="AAZF01000005">
    <property type="protein sequence ID" value="EDJ92793.1"/>
    <property type="molecule type" value="Genomic_DNA"/>
</dbReference>
<evidence type="ECO:0000313" key="1">
    <source>
        <dbReference type="EMBL" id="EDJ92793.1"/>
    </source>
</evidence>
<dbReference type="AlphaFoldDB" id="A0A0H3PLR7"/>
<accession>A0A0H3PLR7</accession>
<evidence type="ECO:0000313" key="2">
    <source>
        <dbReference type="Proteomes" id="UP000003185"/>
    </source>
</evidence>
<reference evidence="1 2" key="1">
    <citation type="journal article" date="2007" name="Genome Biol.">
        <title>Characterization and modeling of the Haemophilus influenzae core and supragenomes based on the complete genomic sequences of Rd and 12 clinical nontypeable strains.</title>
        <authorList>
            <person name="Hogg J.S."/>
            <person name="Hu F.Z."/>
            <person name="Janto B."/>
            <person name="Boissy R."/>
            <person name="Hayes J."/>
            <person name="Keefe R."/>
            <person name="Post J.C."/>
            <person name="Ehrlich G.D."/>
        </authorList>
    </citation>
    <scope>NUCLEOTIDE SEQUENCE [LARGE SCALE GENOMIC DNA]</scope>
    <source>
        <strain evidence="2">NTHi 3655</strain>
    </source>
</reference>